<comment type="caution">
    <text evidence="1">The sequence shown here is derived from an EMBL/GenBank/DDBJ whole genome shotgun (WGS) entry which is preliminary data.</text>
</comment>
<reference evidence="1" key="1">
    <citation type="submission" date="2021-02" db="EMBL/GenBank/DDBJ databases">
        <authorList>
            <person name="Nowell W R."/>
        </authorList>
    </citation>
    <scope>NUCLEOTIDE SEQUENCE</scope>
</reference>
<dbReference type="AlphaFoldDB" id="A0A815QAU0"/>
<sequence>MSQRNTHHVATNIPSARITIKSAVSTSSRPTATALSRASNVEYIDYNSVDVARKETIYKQQEARRAWTVKFNPWLIDEYRQMYDKIAKVHGITRESCVISLKRAEWQQPANIFPPLNQRLAGQRRRRVLGAFPQTENDVTGQRRRRVLGAFPQTENDKIGWKASPQQAFKIYERTTTSAHMTALPKKYKFSNMPIESFY</sequence>
<proteinExistence type="predicted"/>
<dbReference type="OrthoDB" id="9970318at2759"/>
<evidence type="ECO:0000313" key="2">
    <source>
        <dbReference type="Proteomes" id="UP000663834"/>
    </source>
</evidence>
<accession>A0A815QAU0</accession>
<organism evidence="1 2">
    <name type="scientific">Rotaria magnacalcarata</name>
    <dbReference type="NCBI Taxonomy" id="392030"/>
    <lineage>
        <taxon>Eukaryota</taxon>
        <taxon>Metazoa</taxon>
        <taxon>Spiralia</taxon>
        <taxon>Gnathifera</taxon>
        <taxon>Rotifera</taxon>
        <taxon>Eurotatoria</taxon>
        <taxon>Bdelloidea</taxon>
        <taxon>Philodinida</taxon>
        <taxon>Philodinidae</taxon>
        <taxon>Rotaria</taxon>
    </lineage>
</organism>
<name>A0A815QAU0_9BILA</name>
<evidence type="ECO:0000313" key="1">
    <source>
        <dbReference type="EMBL" id="CAF1459623.1"/>
    </source>
</evidence>
<gene>
    <name evidence="1" type="ORF">KQP761_LOCUS12442</name>
</gene>
<dbReference type="Proteomes" id="UP000663834">
    <property type="component" value="Unassembled WGS sequence"/>
</dbReference>
<protein>
    <submittedName>
        <fullName evidence="1">Uncharacterized protein</fullName>
    </submittedName>
</protein>
<dbReference type="EMBL" id="CAJNOW010005725">
    <property type="protein sequence ID" value="CAF1459623.1"/>
    <property type="molecule type" value="Genomic_DNA"/>
</dbReference>